<dbReference type="GO" id="GO:0005549">
    <property type="term" value="F:odorant binding"/>
    <property type="evidence" value="ECO:0007669"/>
    <property type="project" value="InterPro"/>
</dbReference>
<comment type="similarity">
    <text evidence="10">Belongs to the insect chemoreceptor superfamily. Heteromeric odorant receptor channel (TC 1.A.69) family.</text>
</comment>
<evidence type="ECO:0000256" key="9">
    <source>
        <dbReference type="ARBA" id="ARBA00023224"/>
    </source>
</evidence>
<reference evidence="11" key="2">
    <citation type="submission" date="2022-05" db="EMBL/GenBank/DDBJ databases">
        <authorList>
            <person name="Segura Leon O.L."/>
            <person name="Torres Huerta B."/>
            <person name="Meza Hernandez S.J."/>
        </authorList>
    </citation>
    <scope>NUCLEOTIDE SEQUENCE</scope>
</reference>
<evidence type="ECO:0000256" key="5">
    <source>
        <dbReference type="ARBA" id="ARBA00022725"/>
    </source>
</evidence>
<evidence type="ECO:0000256" key="6">
    <source>
        <dbReference type="ARBA" id="ARBA00022989"/>
    </source>
</evidence>
<feature type="transmembrane region" description="Helical" evidence="10">
    <location>
        <begin position="365"/>
        <end position="393"/>
    </location>
</feature>
<dbReference type="GO" id="GO:0007165">
    <property type="term" value="P:signal transduction"/>
    <property type="evidence" value="ECO:0007669"/>
    <property type="project" value="UniProtKB-KW"/>
</dbReference>
<gene>
    <name evidence="11" type="primary">OR24a</name>
</gene>
<dbReference type="EMBL" id="ON420020">
    <property type="protein sequence ID" value="UZH23391.1"/>
    <property type="molecule type" value="mRNA"/>
</dbReference>
<feature type="transmembrane region" description="Helical" evidence="10">
    <location>
        <begin position="276"/>
        <end position="297"/>
    </location>
</feature>
<evidence type="ECO:0000256" key="7">
    <source>
        <dbReference type="ARBA" id="ARBA00023136"/>
    </source>
</evidence>
<keyword evidence="5 10" id="KW-0552">Olfaction</keyword>
<name>A0A9E8D9Q0_9MUSC</name>
<reference evidence="11" key="1">
    <citation type="journal article" date="2022" name="Int. J. Mol. Sci.">
        <title>Identification of Candidate Chemosensory Gene Families by Head Transcriptomes Analysis in the Mexican Fruit Fly, Anastrepha ludens Loew (Diptera: Tephritidae).</title>
        <authorList>
            <person name="Segura-Leon O.L."/>
            <person name="Torres-Huerta B."/>
            <person name="Estrada-Perez A.R."/>
            <person name="Cibrian-Tovar J."/>
            <person name="Hernandez-Hernandez F.C."/>
            <person name="Cruz-Jaramillo J.L."/>
            <person name="Meza-Hernandez J.S."/>
            <person name="Sanchez-Galicia F."/>
        </authorList>
    </citation>
    <scope>NUCLEOTIDE SEQUENCE</scope>
</reference>
<evidence type="ECO:0000256" key="3">
    <source>
        <dbReference type="ARBA" id="ARBA00022606"/>
    </source>
</evidence>
<keyword evidence="3 10" id="KW-0716">Sensory transduction</keyword>
<evidence type="ECO:0000256" key="10">
    <source>
        <dbReference type="RuleBase" id="RU351113"/>
    </source>
</evidence>
<sequence length="397" mass="45290">MLPKFLFQSYPTEKGLFLIPKFTLQVIGFYPEHGKSTRIQAWAIFNMVVLIYGCYAEFAYGLHYLPIDAIRALDALCPVASSIMSAFKISFIWWHRVELERLIKRVGELIAEQNNPRKLACKRSYFTIATRLSASVIFCGFCTSTLYTIRAGIVNYLSYWRGEIIPYETPFKMIFPYPLLSMPLFPFTFTLSHWHGYITVAGCTGADCFFLCFCFYFGTLLKALQYDLQELLDDVDSEGSKNYAECEIEESLKHIVARHNEIIDLLKKFSTLMSGLTLGHFVTSSVIIGTCVVDMLLFSDYGIFVYVVHTMTVFSELFLYCLGGTVVIECSSQIATTIYCTKWYTHNLRVQKMVLLIMIRSQRSLVVKVPFFALSLPTLTSILRFSGSLIALVQSMI</sequence>
<dbReference type="PANTHER" id="PTHR21137">
    <property type="entry name" value="ODORANT RECEPTOR"/>
    <property type="match status" value="1"/>
</dbReference>
<comment type="subcellular location">
    <subcellularLocation>
        <location evidence="1 10">Cell membrane</location>
        <topology evidence="1 10">Multi-pass membrane protein</topology>
    </subcellularLocation>
</comment>
<keyword evidence="9 10" id="KW-0807">Transducer</keyword>
<feature type="transmembrane region" description="Helical" evidence="10">
    <location>
        <begin position="39"/>
        <end position="60"/>
    </location>
</feature>
<keyword evidence="2" id="KW-1003">Cell membrane</keyword>
<keyword evidence="6 10" id="KW-1133">Transmembrane helix</keyword>
<dbReference type="GO" id="GO:0005886">
    <property type="term" value="C:plasma membrane"/>
    <property type="evidence" value="ECO:0007669"/>
    <property type="project" value="UniProtKB-SubCell"/>
</dbReference>
<keyword evidence="4 10" id="KW-0812">Transmembrane</keyword>
<feature type="transmembrane region" description="Helical" evidence="10">
    <location>
        <begin position="197"/>
        <end position="218"/>
    </location>
</feature>
<feature type="transmembrane region" description="Helical" evidence="10">
    <location>
        <begin position="174"/>
        <end position="191"/>
    </location>
</feature>
<dbReference type="InterPro" id="IPR004117">
    <property type="entry name" value="7tm6_olfct_rcpt"/>
</dbReference>
<evidence type="ECO:0000256" key="4">
    <source>
        <dbReference type="ARBA" id="ARBA00022692"/>
    </source>
</evidence>
<evidence type="ECO:0000256" key="8">
    <source>
        <dbReference type="ARBA" id="ARBA00023170"/>
    </source>
</evidence>
<evidence type="ECO:0000256" key="1">
    <source>
        <dbReference type="ARBA" id="ARBA00004651"/>
    </source>
</evidence>
<evidence type="ECO:0000256" key="2">
    <source>
        <dbReference type="ARBA" id="ARBA00022475"/>
    </source>
</evidence>
<organism evidence="11">
    <name type="scientific">Anastrepha ludens</name>
    <name type="common">Mexican fruit fly</name>
    <dbReference type="NCBI Taxonomy" id="28586"/>
    <lineage>
        <taxon>Eukaryota</taxon>
        <taxon>Metazoa</taxon>
        <taxon>Ecdysozoa</taxon>
        <taxon>Arthropoda</taxon>
        <taxon>Hexapoda</taxon>
        <taxon>Insecta</taxon>
        <taxon>Pterygota</taxon>
        <taxon>Neoptera</taxon>
        <taxon>Endopterygota</taxon>
        <taxon>Diptera</taxon>
        <taxon>Brachycera</taxon>
        <taxon>Muscomorpha</taxon>
        <taxon>Tephritoidea</taxon>
        <taxon>Tephritidae</taxon>
        <taxon>Anastrepha</taxon>
    </lineage>
</organism>
<comment type="caution">
    <text evidence="10">Lacks conserved residue(s) required for the propagation of feature annotation.</text>
</comment>
<dbReference type="AlphaFoldDB" id="A0A9E8D9Q0"/>
<protein>
    <recommendedName>
        <fullName evidence="10">Odorant receptor</fullName>
    </recommendedName>
</protein>
<evidence type="ECO:0000313" key="11">
    <source>
        <dbReference type="EMBL" id="UZH23391.1"/>
    </source>
</evidence>
<keyword evidence="8 10" id="KW-0675">Receptor</keyword>
<dbReference type="Pfam" id="PF02949">
    <property type="entry name" value="7tm_6"/>
    <property type="match status" value="1"/>
</dbReference>
<proteinExistence type="evidence at transcript level"/>
<accession>A0A9E8D9Q0</accession>
<dbReference type="PANTHER" id="PTHR21137:SF26">
    <property type="entry name" value="ODORANT RECEPTOR 10A-RELATED"/>
    <property type="match status" value="1"/>
</dbReference>
<feature type="transmembrane region" description="Helical" evidence="10">
    <location>
        <begin position="132"/>
        <end position="153"/>
    </location>
</feature>
<keyword evidence="7 10" id="KW-0472">Membrane</keyword>
<dbReference type="GO" id="GO:0004984">
    <property type="term" value="F:olfactory receptor activity"/>
    <property type="evidence" value="ECO:0007669"/>
    <property type="project" value="InterPro"/>
</dbReference>